<keyword evidence="3" id="KW-1185">Reference proteome</keyword>
<dbReference type="PATRIC" id="fig|298794.3.peg.3196"/>
<dbReference type="SUPFAM" id="SSF75304">
    <property type="entry name" value="Amidase signature (AS) enzymes"/>
    <property type="match status" value="1"/>
</dbReference>
<dbReference type="Pfam" id="PF01425">
    <property type="entry name" value="Amidase"/>
    <property type="match status" value="1"/>
</dbReference>
<gene>
    <name evidence="2" type="ORF">VQ02_27000</name>
</gene>
<feature type="non-terminal residue" evidence="2">
    <location>
        <position position="1"/>
    </location>
</feature>
<evidence type="ECO:0000313" key="2">
    <source>
        <dbReference type="EMBL" id="KMO31093.1"/>
    </source>
</evidence>
<dbReference type="GO" id="GO:0004040">
    <property type="term" value="F:amidase activity"/>
    <property type="evidence" value="ECO:0007669"/>
    <property type="project" value="UniProtKB-EC"/>
</dbReference>
<dbReference type="InterPro" id="IPR000120">
    <property type="entry name" value="Amidase"/>
</dbReference>
<dbReference type="Gene3D" id="3.90.1300.10">
    <property type="entry name" value="Amidase signature (AS) domain"/>
    <property type="match status" value="1"/>
</dbReference>
<dbReference type="EMBL" id="LABY01000209">
    <property type="protein sequence ID" value="KMO31093.1"/>
    <property type="molecule type" value="Genomic_DNA"/>
</dbReference>
<evidence type="ECO:0000259" key="1">
    <source>
        <dbReference type="Pfam" id="PF01425"/>
    </source>
</evidence>
<proteinExistence type="predicted"/>
<organism evidence="2 3">
    <name type="scientific">Methylobacterium variabile</name>
    <dbReference type="NCBI Taxonomy" id="298794"/>
    <lineage>
        <taxon>Bacteria</taxon>
        <taxon>Pseudomonadati</taxon>
        <taxon>Pseudomonadota</taxon>
        <taxon>Alphaproteobacteria</taxon>
        <taxon>Hyphomicrobiales</taxon>
        <taxon>Methylobacteriaceae</taxon>
        <taxon>Methylobacterium</taxon>
    </lineage>
</organism>
<dbReference type="InterPro" id="IPR023631">
    <property type="entry name" value="Amidase_dom"/>
</dbReference>
<dbReference type="EC" id="3.5.1.4" evidence="2"/>
<dbReference type="PANTHER" id="PTHR11895">
    <property type="entry name" value="TRANSAMIDASE"/>
    <property type="match status" value="1"/>
</dbReference>
<dbReference type="AlphaFoldDB" id="A0A0J6SCN0"/>
<dbReference type="PANTHER" id="PTHR11895:SF176">
    <property type="entry name" value="AMIDASE AMID-RELATED"/>
    <property type="match status" value="1"/>
</dbReference>
<accession>A0A0J6SCN0</accession>
<feature type="domain" description="Amidase" evidence="1">
    <location>
        <begin position="1"/>
        <end position="263"/>
    </location>
</feature>
<sequence>TDTGGSVRIPAALNGIVGFKPTARRVPLAGAFPLSPSLDSIGPLARSVEACAAADAVMAGEEYRPLQAAALRDLRIGVPRGLLFTETDPMVAQAFEAALSALSAAGARVGNTAFDDLLARMAEATAAGPIAAVEAAEVHADWLDAEEAAFDPRVHTRISRGRTVTAAAYIRMMRTRATLIEAGDERLRALDVLALPATAIPAPTIASVAEDDAAFARTNLLMLRNTMVGNLFDLTGISLPLPGQGKPVGLMLLARHGQDRWLLEIAAGVEAALRA</sequence>
<evidence type="ECO:0000313" key="3">
    <source>
        <dbReference type="Proteomes" id="UP000035955"/>
    </source>
</evidence>
<keyword evidence="2" id="KW-0378">Hydrolase</keyword>
<dbReference type="RefSeq" id="WP_048447324.1">
    <property type="nucleotide sequence ID" value="NZ_LABY01000209.1"/>
</dbReference>
<dbReference type="Proteomes" id="UP000035955">
    <property type="component" value="Unassembled WGS sequence"/>
</dbReference>
<name>A0A0J6SCN0_9HYPH</name>
<comment type="caution">
    <text evidence="2">The sequence shown here is derived from an EMBL/GenBank/DDBJ whole genome shotgun (WGS) entry which is preliminary data.</text>
</comment>
<protein>
    <submittedName>
        <fullName evidence="2">Amidase</fullName>
        <ecNumber evidence="2">3.5.1.4</ecNumber>
    </submittedName>
</protein>
<reference evidence="2 3" key="1">
    <citation type="submission" date="2015-03" db="EMBL/GenBank/DDBJ databases">
        <title>Genome sequencing of Methylobacterium variabile DSM 16961.</title>
        <authorList>
            <person name="Chaudhry V."/>
            <person name="Patil P.B."/>
        </authorList>
    </citation>
    <scope>NUCLEOTIDE SEQUENCE [LARGE SCALE GENOMIC DNA]</scope>
    <source>
        <strain evidence="2 3">DSM 16961</strain>
    </source>
</reference>
<dbReference type="InterPro" id="IPR036928">
    <property type="entry name" value="AS_sf"/>
</dbReference>